<feature type="compositionally biased region" description="Basic and acidic residues" evidence="2">
    <location>
        <begin position="97"/>
        <end position="114"/>
    </location>
</feature>
<name>A0ABM8Q9S9_9BACT</name>
<evidence type="ECO:0000313" key="4">
    <source>
        <dbReference type="Proteomes" id="UP000789803"/>
    </source>
</evidence>
<comment type="caution">
    <text evidence="3">The sequence shown here is derived from an EMBL/GenBank/DDBJ whole genome shotgun (WGS) entry which is preliminary data.</text>
</comment>
<feature type="coiled-coil region" evidence="1">
    <location>
        <begin position="363"/>
        <end position="400"/>
    </location>
</feature>
<accession>A0ABM8Q9S9</accession>
<evidence type="ECO:0000256" key="2">
    <source>
        <dbReference type="SAM" id="MobiDB-lite"/>
    </source>
</evidence>
<organism evidence="3 4">
    <name type="scientific">Campylobacter majalis</name>
    <dbReference type="NCBI Taxonomy" id="2790656"/>
    <lineage>
        <taxon>Bacteria</taxon>
        <taxon>Pseudomonadati</taxon>
        <taxon>Campylobacterota</taxon>
        <taxon>Epsilonproteobacteria</taxon>
        <taxon>Campylobacterales</taxon>
        <taxon>Campylobacteraceae</taxon>
        <taxon>Campylobacter</taxon>
    </lineage>
</organism>
<dbReference type="RefSeq" id="WP_229933364.1">
    <property type="nucleotide sequence ID" value="NZ_CAJHOF010000017.1"/>
</dbReference>
<evidence type="ECO:0000256" key="1">
    <source>
        <dbReference type="SAM" id="Coils"/>
    </source>
</evidence>
<dbReference type="Proteomes" id="UP000789803">
    <property type="component" value="Unassembled WGS sequence"/>
</dbReference>
<reference evidence="3 4" key="1">
    <citation type="submission" date="2020-11" db="EMBL/GenBank/DDBJ databases">
        <authorList>
            <person name="Peeters C."/>
        </authorList>
    </citation>
    <scope>NUCLEOTIDE SEQUENCE [LARGE SCALE GENOMIC DNA]</scope>
    <source>
        <strain evidence="3 4">LMG 7974</strain>
    </source>
</reference>
<gene>
    <name evidence="3" type="ORF">LMG7974_01584</name>
</gene>
<keyword evidence="4" id="KW-1185">Reference proteome</keyword>
<keyword evidence="1" id="KW-0175">Coiled coil</keyword>
<sequence length="410" mass="47460">MKIHIIDESILINGKPAEIEINNYELSLSQKNRFIDWLDGVSMSISNRVLDEYISRYNETKPKKQKIAQISLFDFEVDKSFKNVMLNNLKENFDKIKENSTQGKADETTGDRANNEPIKPNNQTDGSGILRSLPIEPNIATAQQTNSSQYENNRVYSTEGIQLQSDTNQQAEIELNPITPYFTEYADINTQRHNEVARAYNDELEAKGRIDSEKTRLDGRSRENDRKILSVKDVVTQKEIDELLSSISFIIDNEIDTQESIRDINSKEFLIDLQETCCDLAIKLMNFKDVNSFLKAKPFVNSFYELNLIKNAKKQDYDITKLNDQIKYFIQYYHALAIHNKTNLDILDLPFSTLAGEILLEKAEKLKITTDETRESIDKLQNLLKQIKEQKELNDELIDKQDTQGRVRRK</sequence>
<evidence type="ECO:0000313" key="3">
    <source>
        <dbReference type="EMBL" id="CAD7289507.1"/>
    </source>
</evidence>
<protein>
    <submittedName>
        <fullName evidence="3">Uncharacterized protein</fullName>
    </submittedName>
</protein>
<dbReference type="EMBL" id="CAJHOF010000017">
    <property type="protein sequence ID" value="CAD7289507.1"/>
    <property type="molecule type" value="Genomic_DNA"/>
</dbReference>
<feature type="region of interest" description="Disordered" evidence="2">
    <location>
        <begin position="97"/>
        <end position="131"/>
    </location>
</feature>
<proteinExistence type="predicted"/>